<reference evidence="3" key="1">
    <citation type="journal article" date="2021" name="PeerJ">
        <title>Extensive microbial diversity within the chicken gut microbiome revealed by metagenomics and culture.</title>
        <authorList>
            <person name="Gilroy R."/>
            <person name="Ravi A."/>
            <person name="Getino M."/>
            <person name="Pursley I."/>
            <person name="Horton D.L."/>
            <person name="Alikhan N.F."/>
            <person name="Baker D."/>
            <person name="Gharbi K."/>
            <person name="Hall N."/>
            <person name="Watson M."/>
            <person name="Adriaenssens E.M."/>
            <person name="Foster-Nyarko E."/>
            <person name="Jarju S."/>
            <person name="Secka A."/>
            <person name="Antonio M."/>
            <person name="Oren A."/>
            <person name="Chaudhuri R.R."/>
            <person name="La Ragione R."/>
            <person name="Hildebrand F."/>
            <person name="Pallen M.J."/>
        </authorList>
    </citation>
    <scope>NUCLEOTIDE SEQUENCE</scope>
    <source>
        <strain evidence="3">ChiBcec16-3735</strain>
    </source>
</reference>
<feature type="domain" description="SCP" evidence="2">
    <location>
        <begin position="49"/>
        <end position="161"/>
    </location>
</feature>
<reference evidence="3" key="2">
    <citation type="submission" date="2021-04" db="EMBL/GenBank/DDBJ databases">
        <authorList>
            <person name="Gilroy R."/>
        </authorList>
    </citation>
    <scope>NUCLEOTIDE SEQUENCE</scope>
    <source>
        <strain evidence="3">ChiBcec16-3735</strain>
    </source>
</reference>
<dbReference type="PANTHER" id="PTHR31157:SF1">
    <property type="entry name" value="SCP DOMAIN-CONTAINING PROTEIN"/>
    <property type="match status" value="1"/>
</dbReference>
<feature type="signal peptide" evidence="1">
    <location>
        <begin position="1"/>
        <end position="29"/>
    </location>
</feature>
<evidence type="ECO:0000259" key="2">
    <source>
        <dbReference type="Pfam" id="PF00188"/>
    </source>
</evidence>
<gene>
    <name evidence="3" type="ORF">H9725_06165</name>
</gene>
<dbReference type="InterPro" id="IPR035940">
    <property type="entry name" value="CAP_sf"/>
</dbReference>
<evidence type="ECO:0000313" key="3">
    <source>
        <dbReference type="EMBL" id="HIZ58147.1"/>
    </source>
</evidence>
<dbReference type="EMBL" id="DXBJ01000044">
    <property type="protein sequence ID" value="HIZ58147.1"/>
    <property type="molecule type" value="Genomic_DNA"/>
</dbReference>
<evidence type="ECO:0000313" key="4">
    <source>
        <dbReference type="Proteomes" id="UP000824065"/>
    </source>
</evidence>
<dbReference type="AlphaFoldDB" id="A0A9D2FGN3"/>
<dbReference type="CDD" id="cd05379">
    <property type="entry name" value="CAP_bacterial"/>
    <property type="match status" value="1"/>
</dbReference>
<dbReference type="InterPro" id="IPR014044">
    <property type="entry name" value="CAP_dom"/>
</dbReference>
<evidence type="ECO:0000256" key="1">
    <source>
        <dbReference type="SAM" id="SignalP"/>
    </source>
</evidence>
<dbReference type="PROSITE" id="PS51257">
    <property type="entry name" value="PROKAR_LIPOPROTEIN"/>
    <property type="match status" value="1"/>
</dbReference>
<protein>
    <recommendedName>
        <fullName evidence="2">SCP domain-containing protein</fullName>
    </recommendedName>
</protein>
<name>A0A9D2FGN3_9FIRM</name>
<dbReference type="SUPFAM" id="SSF55797">
    <property type="entry name" value="PR-1-like"/>
    <property type="match status" value="1"/>
</dbReference>
<sequence>MNGKRCKQCLSLLLMGMLALLLLSGCGTAEKDSGGDPAKLSSFEAEVIRLVNEERAAYGLPALTTTDALTAAAARRAEEIAADYGHDRPDGSSCFTVLPEFGIRYETAGENIAAGQRTPAQVVRAWMHSEGHRNNILNPDFTQIGVGYTHTNRGYRHFWAQTLIG</sequence>
<accession>A0A9D2FGN3</accession>
<dbReference type="Proteomes" id="UP000824065">
    <property type="component" value="Unassembled WGS sequence"/>
</dbReference>
<dbReference type="Gene3D" id="3.40.33.10">
    <property type="entry name" value="CAP"/>
    <property type="match status" value="1"/>
</dbReference>
<keyword evidence="1" id="KW-0732">Signal</keyword>
<dbReference type="PANTHER" id="PTHR31157">
    <property type="entry name" value="SCP DOMAIN-CONTAINING PROTEIN"/>
    <property type="match status" value="1"/>
</dbReference>
<dbReference type="Pfam" id="PF00188">
    <property type="entry name" value="CAP"/>
    <property type="match status" value="1"/>
</dbReference>
<proteinExistence type="predicted"/>
<feature type="chain" id="PRO_5038393555" description="SCP domain-containing protein" evidence="1">
    <location>
        <begin position="30"/>
        <end position="165"/>
    </location>
</feature>
<organism evidence="3 4">
    <name type="scientific">Candidatus Faecalibacterium gallistercoris</name>
    <dbReference type="NCBI Taxonomy" id="2838579"/>
    <lineage>
        <taxon>Bacteria</taxon>
        <taxon>Bacillati</taxon>
        <taxon>Bacillota</taxon>
        <taxon>Clostridia</taxon>
        <taxon>Eubacteriales</taxon>
        <taxon>Oscillospiraceae</taxon>
        <taxon>Faecalibacterium</taxon>
    </lineage>
</organism>
<comment type="caution">
    <text evidence="3">The sequence shown here is derived from an EMBL/GenBank/DDBJ whole genome shotgun (WGS) entry which is preliminary data.</text>
</comment>